<feature type="non-terminal residue" evidence="7">
    <location>
        <position position="113"/>
    </location>
</feature>
<evidence type="ECO:0000256" key="1">
    <source>
        <dbReference type="ARBA" id="ARBA00004777"/>
    </source>
</evidence>
<dbReference type="PRINTS" id="PR00085">
    <property type="entry name" value="THFDHDRGNASE"/>
</dbReference>
<dbReference type="RefSeq" id="WP_276310101.1">
    <property type="nucleotide sequence ID" value="NZ_QMDW01000077.1"/>
</dbReference>
<evidence type="ECO:0000256" key="4">
    <source>
        <dbReference type="ARBA" id="ARBA00023002"/>
    </source>
</evidence>
<dbReference type="EMBL" id="QMDW01000077">
    <property type="protein sequence ID" value="RJX47126.1"/>
    <property type="molecule type" value="Genomic_DNA"/>
</dbReference>
<reference evidence="7 8" key="1">
    <citation type="submission" date="2018-06" db="EMBL/GenBank/DDBJ databases">
        <title>Halonotius sp. F13-13 a new haloarchaeeon isolated from a solar saltern from Isla Cristina, Huelva, Spain.</title>
        <authorList>
            <person name="Duran-Viseras A."/>
            <person name="Sanchez-Porro C."/>
            <person name="Ventosa A."/>
        </authorList>
    </citation>
    <scope>NUCLEOTIDE SEQUENCE [LARGE SCALE GENOMIC DNA]</scope>
    <source>
        <strain evidence="7 8">CECT 7525</strain>
    </source>
</reference>
<accession>A0A3A6PYH8</accession>
<comment type="caution">
    <text evidence="7">The sequence shown here is derived from an EMBL/GenBank/DDBJ whole genome shotgun (WGS) entry which is preliminary data.</text>
</comment>
<dbReference type="InterPro" id="IPR020630">
    <property type="entry name" value="THF_DH/CycHdrlase_cat_dom"/>
</dbReference>
<organism evidence="7 8">
    <name type="scientific">Halonotius pteroides</name>
    <dbReference type="NCBI Taxonomy" id="268735"/>
    <lineage>
        <taxon>Archaea</taxon>
        <taxon>Methanobacteriati</taxon>
        <taxon>Methanobacteriota</taxon>
        <taxon>Stenosarchaea group</taxon>
        <taxon>Halobacteria</taxon>
        <taxon>Halobacteriales</taxon>
        <taxon>Haloferacaceae</taxon>
        <taxon>Halonotius</taxon>
    </lineage>
</organism>
<dbReference type="GO" id="GO:0004488">
    <property type="term" value="F:methylenetetrahydrofolate dehydrogenase (NADP+) activity"/>
    <property type="evidence" value="ECO:0007669"/>
    <property type="project" value="InterPro"/>
</dbReference>
<comment type="pathway">
    <text evidence="1">One-carbon metabolism; tetrahydrofolate interconversion.</text>
</comment>
<keyword evidence="2 7" id="KW-0378">Hydrolase</keyword>
<evidence type="ECO:0000256" key="3">
    <source>
        <dbReference type="ARBA" id="ARBA00022857"/>
    </source>
</evidence>
<protein>
    <submittedName>
        <fullName evidence="7">Bifunctional 5,10-methylene-tetrahydrofolate dehydrogenase/5,10-methylene-tetrahydrofolate cyclohydrolase</fullName>
    </submittedName>
</protein>
<sequence>MTDVIDGEAVAADIRDSLSGSIDRLNAEGIEPGLATVLMSDDPASETYVSMKQRDCEAVGIDGIHVEIDTDAPAAELYDTIEELNGDPGVHGILVQMPLVDGIDSRRVLRSID</sequence>
<dbReference type="SUPFAM" id="SSF53223">
    <property type="entry name" value="Aminoacid dehydrogenase-like, N-terminal domain"/>
    <property type="match status" value="1"/>
</dbReference>
<evidence type="ECO:0000256" key="2">
    <source>
        <dbReference type="ARBA" id="ARBA00022801"/>
    </source>
</evidence>
<evidence type="ECO:0000313" key="7">
    <source>
        <dbReference type="EMBL" id="RJX47126.1"/>
    </source>
</evidence>
<evidence type="ECO:0000313" key="8">
    <source>
        <dbReference type="Proteomes" id="UP000281564"/>
    </source>
</evidence>
<evidence type="ECO:0000259" key="6">
    <source>
        <dbReference type="Pfam" id="PF00763"/>
    </source>
</evidence>
<dbReference type="AlphaFoldDB" id="A0A3A6PYH8"/>
<dbReference type="Pfam" id="PF00763">
    <property type="entry name" value="THF_DHG_CYH"/>
    <property type="match status" value="1"/>
</dbReference>
<dbReference type="Gene3D" id="3.40.50.10860">
    <property type="entry name" value="Leucine Dehydrogenase, chain A, domain 1"/>
    <property type="match status" value="1"/>
</dbReference>
<dbReference type="GO" id="GO:0005829">
    <property type="term" value="C:cytosol"/>
    <property type="evidence" value="ECO:0007669"/>
    <property type="project" value="TreeGrafter"/>
</dbReference>
<keyword evidence="8" id="KW-1185">Reference proteome</keyword>
<keyword evidence="3" id="KW-0521">NADP</keyword>
<keyword evidence="4" id="KW-0560">Oxidoreductase</keyword>
<dbReference type="GO" id="GO:0004477">
    <property type="term" value="F:methenyltetrahydrofolate cyclohydrolase activity"/>
    <property type="evidence" value="ECO:0007669"/>
    <property type="project" value="TreeGrafter"/>
</dbReference>
<feature type="domain" description="Tetrahydrofolate dehydrogenase/cyclohydrolase catalytic" evidence="6">
    <location>
        <begin position="5"/>
        <end position="113"/>
    </location>
</feature>
<dbReference type="Proteomes" id="UP000281564">
    <property type="component" value="Unassembled WGS sequence"/>
</dbReference>
<proteinExistence type="predicted"/>
<evidence type="ECO:0000256" key="5">
    <source>
        <dbReference type="ARBA" id="ARBA00023268"/>
    </source>
</evidence>
<dbReference type="InterPro" id="IPR000672">
    <property type="entry name" value="THF_DH/CycHdrlase"/>
</dbReference>
<dbReference type="PANTHER" id="PTHR48099:SF5">
    <property type="entry name" value="C-1-TETRAHYDROFOLATE SYNTHASE, CYTOPLASMIC"/>
    <property type="match status" value="1"/>
</dbReference>
<name>A0A3A6PYH8_9EURY</name>
<dbReference type="GO" id="GO:0035999">
    <property type="term" value="P:tetrahydrofolate interconversion"/>
    <property type="evidence" value="ECO:0007669"/>
    <property type="project" value="TreeGrafter"/>
</dbReference>
<dbReference type="PANTHER" id="PTHR48099">
    <property type="entry name" value="C-1-TETRAHYDROFOLATE SYNTHASE, CYTOPLASMIC-RELATED"/>
    <property type="match status" value="1"/>
</dbReference>
<gene>
    <name evidence="7" type="ORF">DP106_15125</name>
</gene>
<dbReference type="InterPro" id="IPR046346">
    <property type="entry name" value="Aminoacid_DH-like_N_sf"/>
</dbReference>
<keyword evidence="5" id="KW-0511">Multifunctional enzyme</keyword>